<reference evidence="2 3" key="1">
    <citation type="submission" date="2017-05" db="EMBL/GenBank/DDBJ databases">
        <authorList>
            <person name="Song R."/>
            <person name="Chenine A.L."/>
            <person name="Ruprecht R.M."/>
        </authorList>
    </citation>
    <scope>NUCLEOTIDE SEQUENCE [LARGE SCALE GENOMIC DNA]</scope>
    <source>
        <strain evidence="2 3">CECT 8899</strain>
    </source>
</reference>
<dbReference type="InterPro" id="IPR010642">
    <property type="entry name" value="Invasion_prot_B"/>
</dbReference>
<evidence type="ECO:0000256" key="1">
    <source>
        <dbReference type="SAM" id="SignalP"/>
    </source>
</evidence>
<dbReference type="InterPro" id="IPR038696">
    <property type="entry name" value="IalB_sf"/>
</dbReference>
<dbReference type="OrthoDB" id="9797912at2"/>
<organism evidence="2 3">
    <name type="scientific">Flavimaricola marinus</name>
    <dbReference type="NCBI Taxonomy" id="1819565"/>
    <lineage>
        <taxon>Bacteria</taxon>
        <taxon>Pseudomonadati</taxon>
        <taxon>Pseudomonadota</taxon>
        <taxon>Alphaproteobacteria</taxon>
        <taxon>Rhodobacterales</taxon>
        <taxon>Paracoccaceae</taxon>
        <taxon>Flavimaricola</taxon>
    </lineage>
</organism>
<proteinExistence type="predicted"/>
<keyword evidence="3" id="KW-1185">Reference proteome</keyword>
<dbReference type="Gene3D" id="2.60.40.1880">
    <property type="entry name" value="Invasion associated locus B (IalB) protein"/>
    <property type="match status" value="1"/>
</dbReference>
<dbReference type="EMBL" id="FXZK01000002">
    <property type="protein sequence ID" value="SMY07509.1"/>
    <property type="molecule type" value="Genomic_DNA"/>
</dbReference>
<gene>
    <name evidence="2" type="ORF">LOM8899_01645</name>
</gene>
<protein>
    <submittedName>
        <fullName evidence="2">Invasion associated locus B (IalB) protein</fullName>
    </submittedName>
</protein>
<evidence type="ECO:0000313" key="2">
    <source>
        <dbReference type="EMBL" id="SMY07509.1"/>
    </source>
</evidence>
<dbReference type="AlphaFoldDB" id="A0A238LCU6"/>
<sequence>MLRLTTVLAAAFLASLTTQTLAQDAEAPAEPATEEAAPADTQFDLGDPVEEVTQPGQPYIRDTFGDWALRCLLDPEGPDPCQMYQLLLNEDQTPVAEISIVPLAPGGDALAGVIVVVPLETQLTQQLTLSIDGGQARRYPYDFCNTAGCIARFGLSPEQVAQFKRGAQGTLTIVPAAAPDQRINLRMSLTGFTAGFDATQTPPE</sequence>
<name>A0A238LCU6_9RHOB</name>
<evidence type="ECO:0000313" key="3">
    <source>
        <dbReference type="Proteomes" id="UP000201613"/>
    </source>
</evidence>
<keyword evidence="1" id="KW-0732">Signal</keyword>
<dbReference type="Proteomes" id="UP000201613">
    <property type="component" value="Unassembled WGS sequence"/>
</dbReference>
<feature type="chain" id="PRO_5012059623" evidence="1">
    <location>
        <begin position="23"/>
        <end position="204"/>
    </location>
</feature>
<accession>A0A238LCU6</accession>
<dbReference type="Pfam" id="PF06776">
    <property type="entry name" value="IalB"/>
    <property type="match status" value="1"/>
</dbReference>
<dbReference type="RefSeq" id="WP_093991701.1">
    <property type="nucleotide sequence ID" value="NZ_FXZK01000002.1"/>
</dbReference>
<feature type="signal peptide" evidence="1">
    <location>
        <begin position="1"/>
        <end position="22"/>
    </location>
</feature>